<dbReference type="AlphaFoldDB" id="F4S383"/>
<evidence type="ECO:0000256" key="2">
    <source>
        <dbReference type="ARBA" id="ARBA00022803"/>
    </source>
</evidence>
<dbReference type="InParanoid" id="F4S383"/>
<name>F4S383_MELLP</name>
<comment type="similarity">
    <text evidence="4">Belongs to the EMC2 family.</text>
</comment>
<keyword evidence="2 3" id="KW-0802">TPR repeat</keyword>
<dbReference type="Proteomes" id="UP000001072">
    <property type="component" value="Unassembled WGS sequence"/>
</dbReference>
<dbReference type="eggNOG" id="KOG3060">
    <property type="taxonomic scope" value="Eukaryota"/>
</dbReference>
<dbReference type="PROSITE" id="PS50005">
    <property type="entry name" value="TPR"/>
    <property type="match status" value="1"/>
</dbReference>
<keyword evidence="7" id="KW-1185">Reference proteome</keyword>
<keyword evidence="1" id="KW-0677">Repeat</keyword>
<evidence type="ECO:0000256" key="1">
    <source>
        <dbReference type="ARBA" id="ARBA00022737"/>
    </source>
</evidence>
<feature type="domain" description="EMC2 TPR-like" evidence="5">
    <location>
        <begin position="132"/>
        <end position="229"/>
    </location>
</feature>
<dbReference type="SMART" id="SM00028">
    <property type="entry name" value="TPR"/>
    <property type="match status" value="2"/>
</dbReference>
<comment type="function">
    <text evidence="4">Part of the endoplasmic reticulum membrane protein complex (EMC) that enables the energy-independent insertion into endoplasmic reticulum membranes of newly synthesized membrane proteins.</text>
</comment>
<organism evidence="7">
    <name type="scientific">Melampsora larici-populina (strain 98AG31 / pathotype 3-4-7)</name>
    <name type="common">Poplar leaf rust fungus</name>
    <dbReference type="NCBI Taxonomy" id="747676"/>
    <lineage>
        <taxon>Eukaryota</taxon>
        <taxon>Fungi</taxon>
        <taxon>Dikarya</taxon>
        <taxon>Basidiomycota</taxon>
        <taxon>Pucciniomycotina</taxon>
        <taxon>Pucciniomycetes</taxon>
        <taxon>Pucciniales</taxon>
        <taxon>Melampsoraceae</taxon>
        <taxon>Melampsora</taxon>
    </lineage>
</organism>
<keyword evidence="4" id="KW-0472">Membrane</keyword>
<evidence type="ECO:0000256" key="3">
    <source>
        <dbReference type="PROSITE-ProRule" id="PRU00339"/>
    </source>
</evidence>
<keyword evidence="4" id="KW-0256">Endoplasmic reticulum</keyword>
<evidence type="ECO:0000313" key="6">
    <source>
        <dbReference type="EMBL" id="EGG00939.1"/>
    </source>
</evidence>
<dbReference type="Pfam" id="PF22890">
    <property type="entry name" value="TPR_EMC2"/>
    <property type="match status" value="1"/>
</dbReference>
<dbReference type="InterPro" id="IPR039856">
    <property type="entry name" value="EMC2-like"/>
</dbReference>
<dbReference type="OrthoDB" id="124397at2759"/>
<dbReference type="RefSeq" id="XP_007415787.1">
    <property type="nucleotide sequence ID" value="XM_007415725.1"/>
</dbReference>
<reference evidence="7" key="1">
    <citation type="journal article" date="2011" name="Proc. Natl. Acad. Sci. U.S.A.">
        <title>Obligate biotrophy features unraveled by the genomic analysis of rust fungi.</title>
        <authorList>
            <person name="Duplessis S."/>
            <person name="Cuomo C.A."/>
            <person name="Lin Y.-C."/>
            <person name="Aerts A."/>
            <person name="Tisserant E."/>
            <person name="Veneault-Fourrey C."/>
            <person name="Joly D.L."/>
            <person name="Hacquard S."/>
            <person name="Amselem J."/>
            <person name="Cantarel B.L."/>
            <person name="Chiu R."/>
            <person name="Coutinho P.M."/>
            <person name="Feau N."/>
            <person name="Field M."/>
            <person name="Frey P."/>
            <person name="Gelhaye E."/>
            <person name="Goldberg J."/>
            <person name="Grabherr M.G."/>
            <person name="Kodira C.D."/>
            <person name="Kohler A."/>
            <person name="Kuees U."/>
            <person name="Lindquist E.A."/>
            <person name="Lucas S.M."/>
            <person name="Mago R."/>
            <person name="Mauceli E."/>
            <person name="Morin E."/>
            <person name="Murat C."/>
            <person name="Pangilinan J.L."/>
            <person name="Park R."/>
            <person name="Pearson M."/>
            <person name="Quesneville H."/>
            <person name="Rouhier N."/>
            <person name="Sakthikumar S."/>
            <person name="Salamov A.A."/>
            <person name="Schmutz J."/>
            <person name="Selles B."/>
            <person name="Shapiro H."/>
            <person name="Tanguay P."/>
            <person name="Tuskan G.A."/>
            <person name="Henrissat B."/>
            <person name="Van de Peer Y."/>
            <person name="Rouze P."/>
            <person name="Ellis J.G."/>
            <person name="Dodds P.N."/>
            <person name="Schein J.E."/>
            <person name="Zhong S."/>
            <person name="Hamelin R.C."/>
            <person name="Grigoriev I.V."/>
            <person name="Szabo L.J."/>
            <person name="Martin F."/>
        </authorList>
    </citation>
    <scope>NUCLEOTIDE SEQUENCE [LARGE SCALE GENOMIC DNA]</scope>
    <source>
        <strain evidence="7">98AG31 / pathotype 3-4-7</strain>
    </source>
</reference>
<accession>F4S383</accession>
<dbReference type="InterPro" id="IPR011990">
    <property type="entry name" value="TPR-like_helical_dom_sf"/>
</dbReference>
<dbReference type="FunCoup" id="F4S383">
    <property type="interactions" value="238"/>
</dbReference>
<dbReference type="PANTHER" id="PTHR12760">
    <property type="entry name" value="TETRATRICOPEPTIDE REPEAT PROTEIN"/>
    <property type="match status" value="1"/>
</dbReference>
<dbReference type="KEGG" id="mlr:MELLADRAFT_79136"/>
<dbReference type="STRING" id="747676.F4S383"/>
<comment type="subunit">
    <text evidence="4">Component of the ER membrane protein complex (EMC).</text>
</comment>
<dbReference type="Gene3D" id="1.25.40.10">
    <property type="entry name" value="Tetratricopeptide repeat domain"/>
    <property type="match status" value="1"/>
</dbReference>
<evidence type="ECO:0000259" key="5">
    <source>
        <dbReference type="Pfam" id="PF22890"/>
    </source>
</evidence>
<dbReference type="HOGENOM" id="CLU_052388_1_2_1"/>
<dbReference type="SUPFAM" id="SSF48452">
    <property type="entry name" value="TPR-like"/>
    <property type="match status" value="1"/>
</dbReference>
<gene>
    <name evidence="6" type="ORF">MELLADRAFT_79136</name>
</gene>
<dbReference type="GeneID" id="18933221"/>
<comment type="subcellular location">
    <subcellularLocation>
        <location evidence="4">Endoplasmic reticulum membrane</location>
        <topology evidence="4">Peripheral membrane protein</topology>
        <orientation evidence="4">Cytoplasmic side</orientation>
    </subcellularLocation>
</comment>
<proteinExistence type="inferred from homology"/>
<dbReference type="InterPro" id="IPR055217">
    <property type="entry name" value="TPR_EMC2"/>
</dbReference>
<feature type="non-terminal residue" evidence="6">
    <location>
        <position position="1"/>
    </location>
</feature>
<feature type="repeat" description="TPR" evidence="3">
    <location>
        <begin position="185"/>
        <end position="218"/>
    </location>
</feature>
<evidence type="ECO:0000256" key="4">
    <source>
        <dbReference type="RuleBase" id="RU367091"/>
    </source>
</evidence>
<dbReference type="GO" id="GO:0072546">
    <property type="term" value="C:EMC complex"/>
    <property type="evidence" value="ECO:0007669"/>
    <property type="project" value="UniProtKB-UniRule"/>
</dbReference>
<dbReference type="EMBL" id="GL883142">
    <property type="protein sequence ID" value="EGG00939.1"/>
    <property type="molecule type" value="Genomic_DNA"/>
</dbReference>
<dbReference type="InterPro" id="IPR019734">
    <property type="entry name" value="TPR_rpt"/>
</dbReference>
<protein>
    <recommendedName>
        <fullName evidence="4">ER membrane protein complex subunit 2</fullName>
    </recommendedName>
</protein>
<sequence length="268" mass="30877">MTQISITETIKELKSIRESGIRNSIRVIELVERIGYEDAHRYLGEDLWDFYEQVAIAALDVKDQELAKSSIDRLEKRFPGSPRCLVLHGMLLECNQEFELAKEFYEIELKKPIDSKSSSQGNTGETNLRIRKRLIALHLHNSPLPELVNQNTGKPIKDQTEDSIFSLKEAINLLVQHLDTVYSDPESWIQLAETYCTLGLYDQALSALEDLIILQPDNTFHLLRYAETAYTAGHFELAYQTYLRVIELSEKISDASKWWTSKKSSHWT</sequence>
<dbReference type="VEuPathDB" id="FungiDB:MELLADRAFT_79136"/>
<evidence type="ECO:0000313" key="7">
    <source>
        <dbReference type="Proteomes" id="UP000001072"/>
    </source>
</evidence>